<feature type="domain" description="Radical SAM core" evidence="11">
    <location>
        <begin position="81"/>
        <end position="292"/>
    </location>
</feature>
<dbReference type="NCBIfam" id="TIGR03822">
    <property type="entry name" value="AblA_like_2"/>
    <property type="match status" value="1"/>
</dbReference>
<dbReference type="PIRSF" id="PIRSF004911">
    <property type="entry name" value="DUF160"/>
    <property type="match status" value="1"/>
</dbReference>
<dbReference type="InterPro" id="IPR022447">
    <property type="entry name" value="Lys_aminomutase-rel"/>
</dbReference>
<evidence type="ECO:0000256" key="7">
    <source>
        <dbReference type="ARBA" id="ARBA00022898"/>
    </source>
</evidence>
<protein>
    <submittedName>
        <fullName evidence="12">Lysine-2,3-aminomutase-like protein</fullName>
    </submittedName>
</protein>
<evidence type="ECO:0000256" key="4">
    <source>
        <dbReference type="ARBA" id="ARBA00022485"/>
    </source>
</evidence>
<name>A0ABZ1E2W7_9RHOB</name>
<evidence type="ECO:0000259" key="11">
    <source>
        <dbReference type="PROSITE" id="PS51918"/>
    </source>
</evidence>
<keyword evidence="7" id="KW-0663">Pyridoxal phosphate</keyword>
<dbReference type="EMBL" id="CP135443">
    <property type="protein sequence ID" value="WRY34587.1"/>
    <property type="molecule type" value="Genomic_DNA"/>
</dbReference>
<evidence type="ECO:0000256" key="8">
    <source>
        <dbReference type="ARBA" id="ARBA00023004"/>
    </source>
</evidence>
<dbReference type="PROSITE" id="PS51918">
    <property type="entry name" value="RADICAL_SAM"/>
    <property type="match status" value="1"/>
</dbReference>
<dbReference type="SFLD" id="SFLDS00029">
    <property type="entry name" value="Radical_SAM"/>
    <property type="match status" value="1"/>
</dbReference>
<keyword evidence="10" id="KW-0413">Isomerase</keyword>
<keyword evidence="9" id="KW-0411">Iron-sulfur</keyword>
<organism evidence="12 13">
    <name type="scientific">Thioclava litoralis</name>
    <dbReference type="NCBI Taxonomy" id="3076557"/>
    <lineage>
        <taxon>Bacteria</taxon>
        <taxon>Pseudomonadati</taxon>
        <taxon>Pseudomonadota</taxon>
        <taxon>Alphaproteobacteria</taxon>
        <taxon>Rhodobacterales</taxon>
        <taxon>Paracoccaceae</taxon>
        <taxon>Thioclava</taxon>
    </lineage>
</organism>
<dbReference type="PANTHER" id="PTHR30538">
    <property type="entry name" value="LYSINE 2,3-AMINOMUTASE-RELATED"/>
    <property type="match status" value="1"/>
</dbReference>
<dbReference type="InterPro" id="IPR025895">
    <property type="entry name" value="LAM_C_dom"/>
</dbReference>
<evidence type="ECO:0000256" key="3">
    <source>
        <dbReference type="ARBA" id="ARBA00008703"/>
    </source>
</evidence>
<dbReference type="Proteomes" id="UP001623290">
    <property type="component" value="Chromosome"/>
</dbReference>
<evidence type="ECO:0000313" key="12">
    <source>
        <dbReference type="EMBL" id="WRY34587.1"/>
    </source>
</evidence>
<keyword evidence="8" id="KW-0408">Iron</keyword>
<dbReference type="InterPro" id="IPR003739">
    <property type="entry name" value="Lys_aminomutase/Glu_NH3_mut"/>
</dbReference>
<reference evidence="12 13" key="1">
    <citation type="submission" date="2023-09" db="EMBL/GenBank/DDBJ databases">
        <title>Thioclava shenzhenensis sp. nov., a multidrug resistant bacteria-antagonizing species isolated from coastal seawater.</title>
        <authorList>
            <person name="Long M."/>
        </authorList>
    </citation>
    <scope>NUCLEOTIDE SEQUENCE [LARGE SCALE GENOMIC DNA]</scope>
    <source>
        <strain evidence="12 13">FTW29</strain>
    </source>
</reference>
<comment type="cofactor">
    <cofactor evidence="1">
        <name>pyridoxal 5'-phosphate</name>
        <dbReference type="ChEBI" id="CHEBI:597326"/>
    </cofactor>
</comment>
<dbReference type="InterPro" id="IPR007197">
    <property type="entry name" value="rSAM"/>
</dbReference>
<evidence type="ECO:0000256" key="5">
    <source>
        <dbReference type="ARBA" id="ARBA00022691"/>
    </source>
</evidence>
<evidence type="ECO:0000256" key="1">
    <source>
        <dbReference type="ARBA" id="ARBA00001933"/>
    </source>
</evidence>
<sequence>MTHALTTPDDLATAGLSTEDPVLLSRVAQEFRIRITPEMQMRDQAITAQFVPSGAELTTLPEELTDPIGDDAHSPVKGLTHRYPDRVILHITKTCDVYCRFCFRRETVGETGPLPAPDLDAALEYIAATQAIREVVLTGGDPLTLSPRRLRDVLSRLDVLPHLAMVRFHTRVPVVAPERITPELTQLIADLRLAPWMVLHTNHAAELTPNARAALARLVDAGIPVISQSVLLRGVNDSAEALAELFTTLSALRVKPYYLHHCDLARGTSHFRTTIDEGRALMRALRGRISGHCLPTYVLDIPGGHGKVPISAEYFAQQSTGHWKVTDWQGRIHDYLDPKR</sequence>
<keyword evidence="5" id="KW-0949">S-adenosyl-L-methionine</keyword>
<dbReference type="PANTHER" id="PTHR30538:SF1">
    <property type="entry name" value="L-LYSINE 2,3-AMINOMUTASE"/>
    <property type="match status" value="1"/>
</dbReference>
<proteinExistence type="inferred from homology"/>
<accession>A0ABZ1E2W7</accession>
<comment type="similarity">
    <text evidence="3">Belongs to the radical SAM superfamily. KamA family.</text>
</comment>
<dbReference type="Pfam" id="PF12544">
    <property type="entry name" value="LAM_C"/>
    <property type="match status" value="1"/>
</dbReference>
<evidence type="ECO:0000313" key="13">
    <source>
        <dbReference type="Proteomes" id="UP001623290"/>
    </source>
</evidence>
<keyword evidence="6" id="KW-0479">Metal-binding</keyword>
<keyword evidence="4" id="KW-0004">4Fe-4S</keyword>
<evidence type="ECO:0000256" key="10">
    <source>
        <dbReference type="ARBA" id="ARBA00023235"/>
    </source>
</evidence>
<dbReference type="Pfam" id="PF04055">
    <property type="entry name" value="Radical_SAM"/>
    <property type="match status" value="1"/>
</dbReference>
<dbReference type="InterPro" id="IPR058240">
    <property type="entry name" value="rSAM_sf"/>
</dbReference>
<evidence type="ECO:0000256" key="6">
    <source>
        <dbReference type="ARBA" id="ARBA00022723"/>
    </source>
</evidence>
<dbReference type="SFLD" id="SFLDG01070">
    <property type="entry name" value="PLP-dependent"/>
    <property type="match status" value="1"/>
</dbReference>
<comment type="cofactor">
    <cofactor evidence="2">
        <name>[4Fe-4S] cluster</name>
        <dbReference type="ChEBI" id="CHEBI:49883"/>
    </cofactor>
</comment>
<gene>
    <name evidence="12" type="ORF">RPE78_04650</name>
</gene>
<evidence type="ECO:0000256" key="9">
    <source>
        <dbReference type="ARBA" id="ARBA00023014"/>
    </source>
</evidence>
<dbReference type="CDD" id="cd01335">
    <property type="entry name" value="Radical_SAM"/>
    <property type="match status" value="1"/>
</dbReference>
<dbReference type="InterPro" id="IPR013785">
    <property type="entry name" value="Aldolase_TIM"/>
</dbReference>
<dbReference type="NCBIfam" id="TIGR00238">
    <property type="entry name" value="KamA family radical SAM protein"/>
    <property type="match status" value="1"/>
</dbReference>
<dbReference type="RefSeq" id="WP_406721356.1">
    <property type="nucleotide sequence ID" value="NZ_CP135443.1"/>
</dbReference>
<dbReference type="SUPFAM" id="SSF102114">
    <property type="entry name" value="Radical SAM enzymes"/>
    <property type="match status" value="1"/>
</dbReference>
<keyword evidence="13" id="KW-1185">Reference proteome</keyword>
<dbReference type="Gene3D" id="3.20.20.70">
    <property type="entry name" value="Aldolase class I"/>
    <property type="match status" value="1"/>
</dbReference>
<evidence type="ECO:0000256" key="2">
    <source>
        <dbReference type="ARBA" id="ARBA00001966"/>
    </source>
</evidence>